<dbReference type="VEuPathDB" id="FungiDB:RhiirA1_543090"/>
<dbReference type="VEuPathDB" id="FungiDB:RhiirFUN_003964"/>
<feature type="region of interest" description="Disordered" evidence="1">
    <location>
        <begin position="17"/>
        <end position="179"/>
    </location>
</feature>
<feature type="non-terminal residue" evidence="2">
    <location>
        <position position="652"/>
    </location>
</feature>
<organism evidence="2 3">
    <name type="scientific">Rhizophagus irregularis</name>
    <dbReference type="NCBI Taxonomy" id="588596"/>
    <lineage>
        <taxon>Eukaryota</taxon>
        <taxon>Fungi</taxon>
        <taxon>Fungi incertae sedis</taxon>
        <taxon>Mucoromycota</taxon>
        <taxon>Glomeromycotina</taxon>
        <taxon>Glomeromycetes</taxon>
        <taxon>Glomerales</taxon>
        <taxon>Glomeraceae</taxon>
        <taxon>Rhizophagus</taxon>
    </lineage>
</organism>
<protein>
    <recommendedName>
        <fullName evidence="4">Transposase domain-containing protein</fullName>
    </recommendedName>
</protein>
<dbReference type="VEuPathDB" id="FungiDB:RhiirA1_386306"/>
<accession>A0A2N0NQ06</accession>
<evidence type="ECO:0008006" key="4">
    <source>
        <dbReference type="Google" id="ProtNLM"/>
    </source>
</evidence>
<evidence type="ECO:0000256" key="1">
    <source>
        <dbReference type="SAM" id="MobiDB-lite"/>
    </source>
</evidence>
<proteinExistence type="predicted"/>
<evidence type="ECO:0000313" key="2">
    <source>
        <dbReference type="EMBL" id="PKB96659.1"/>
    </source>
</evidence>
<dbReference type="AlphaFoldDB" id="A0A2N0NQ06"/>
<feature type="compositionally biased region" description="Acidic residues" evidence="1">
    <location>
        <begin position="147"/>
        <end position="161"/>
    </location>
</feature>
<sequence>MPFLCSCRICKINSKDGNGKWLSTRKTFKKHQKREKANIEKINESEAESGSETKSDSESISSCNAAEKRKFEDDESDKSDTSSESNISNNDHVPVILKDIPKRSEDYDDDDSDEPFLDNEDYNNGNPIPNNEDYDKNSDRQSLDNKDCDEEDDKGDIETESDCSQTSAYISEENDELTDDDKEFEESEMTNINDDELIQGLRLLHTKVLHSISDIAFNKILDNVNSNLTIYKLKKKINSIVPFEPHRYDTCKNSCIAFTSSYENLASCPICGENRFDDNGKPVNTTFFFSVKERLIIQYKNKERAEELQYRKGVQCIDGRTNEPFILRAHLLTWTGDVPALSKSLNLSGHNSYKGCRFCMIKGTCHPSNKHIYYPSSAFCNIRNHDDTINMGKLIEEETNKDRKDEMIRETGIKGSSELLKLQTLLFPWSFPTDIMHLFFENVAPSMYAHWSGKFFYNNLLLSSDYELSKSQWESIGIQMEKVKKDMPIEIGRPPRDIFKYHNGYKAVEWRNWIILFSLPLLKVYLDKRHLQGWANFVKSVKLCLEPEISEEQIDDVQILLKKFSDYYEREYYQNNGQRLAACKISFHYLLHVADSIKYCGPSWTHWQFPMEREVNNYGVRYGRLRTSDGQYISSCCIKRNNKIARNNYCAQ</sequence>
<dbReference type="VEuPathDB" id="FungiDB:RhiirA1_334669"/>
<reference evidence="2 3" key="1">
    <citation type="submission" date="2016-04" db="EMBL/GenBank/DDBJ databases">
        <title>Genome analyses suggest a sexual origin of heterokaryosis in a supposedly ancient asexual fungus.</title>
        <authorList>
            <person name="Ropars J."/>
            <person name="Sedzielewska K."/>
            <person name="Noel J."/>
            <person name="Charron P."/>
            <person name="Farinelli L."/>
            <person name="Marton T."/>
            <person name="Kruger M."/>
            <person name="Pelin A."/>
            <person name="Brachmann A."/>
            <person name="Corradi N."/>
        </authorList>
    </citation>
    <scope>NUCLEOTIDE SEQUENCE [LARGE SCALE GENOMIC DNA]</scope>
    <source>
        <strain evidence="2 3">A5</strain>
    </source>
</reference>
<feature type="compositionally biased region" description="Basic and acidic residues" evidence="1">
    <location>
        <begin position="35"/>
        <end position="44"/>
    </location>
</feature>
<dbReference type="VEuPathDB" id="FungiDB:RhiirFUN_003966"/>
<dbReference type="PANTHER" id="PTHR46579">
    <property type="entry name" value="F5/8 TYPE C DOMAIN-CONTAINING PROTEIN-RELATED"/>
    <property type="match status" value="1"/>
</dbReference>
<feature type="compositionally biased region" description="Basic and acidic residues" evidence="1">
    <location>
        <begin position="133"/>
        <end position="146"/>
    </location>
</feature>
<dbReference type="Proteomes" id="UP000232722">
    <property type="component" value="Unassembled WGS sequence"/>
</dbReference>
<gene>
    <name evidence="2" type="ORF">RhiirA5_385197</name>
</gene>
<feature type="compositionally biased region" description="Low complexity" evidence="1">
    <location>
        <begin position="82"/>
        <end position="91"/>
    </location>
</feature>
<dbReference type="EMBL" id="LLXJ01003740">
    <property type="protein sequence ID" value="PKB96659.1"/>
    <property type="molecule type" value="Genomic_DNA"/>
</dbReference>
<comment type="caution">
    <text evidence="2">The sequence shown here is derived from an EMBL/GenBank/DDBJ whole genome shotgun (WGS) entry which is preliminary data.</text>
</comment>
<name>A0A2N0NQ06_9GLOM</name>
<dbReference type="VEuPathDB" id="FungiDB:FUN_008952"/>
<reference evidence="2 3" key="2">
    <citation type="submission" date="2017-09" db="EMBL/GenBank/DDBJ databases">
        <title>Extensive intraspecific genome diversity in a model arbuscular mycorrhizal fungus.</title>
        <authorList>
            <person name="Chen E.C."/>
            <person name="Morin E."/>
            <person name="Beaudet D."/>
            <person name="Noel J."/>
            <person name="Ndikumana S."/>
            <person name="Charron P."/>
            <person name="St-Onge C."/>
            <person name="Giorgi J."/>
            <person name="Grigoriev I.V."/>
            <person name="Roux C."/>
            <person name="Martin F.M."/>
            <person name="Corradi N."/>
        </authorList>
    </citation>
    <scope>NUCLEOTIDE SEQUENCE [LARGE SCALE GENOMIC DNA]</scope>
    <source>
        <strain evidence="2 3">A5</strain>
    </source>
</reference>
<dbReference type="VEuPathDB" id="FungiDB:FUN_012616"/>
<dbReference type="VEuPathDB" id="FungiDB:FUN_009975"/>
<feature type="compositionally biased region" description="Acidic residues" evidence="1">
    <location>
        <begin position="106"/>
        <end position="121"/>
    </location>
</feature>
<evidence type="ECO:0000313" key="3">
    <source>
        <dbReference type="Proteomes" id="UP000232722"/>
    </source>
</evidence>
<dbReference type="PANTHER" id="PTHR46579:SF1">
    <property type="entry name" value="F5_8 TYPE C DOMAIN-CONTAINING PROTEIN"/>
    <property type="match status" value="1"/>
</dbReference>